<dbReference type="RefSeq" id="WP_190051811.1">
    <property type="nucleotide sequence ID" value="NZ_BMWC01000005.1"/>
</dbReference>
<evidence type="ECO:0000256" key="5">
    <source>
        <dbReference type="RuleBase" id="RU362125"/>
    </source>
</evidence>
<dbReference type="PIRSF" id="PIRSF016578">
    <property type="entry name" value="HsaA"/>
    <property type="match status" value="1"/>
</dbReference>
<comment type="similarity">
    <text evidence="2 5">Belongs to the acyl-CoA dehydrogenase family.</text>
</comment>
<keyword evidence="3 5" id="KW-0285">Flavoprotein</keyword>
<proteinExistence type="inferred from homology"/>
<dbReference type="SUPFAM" id="SSF47203">
    <property type="entry name" value="Acyl-CoA dehydrogenase C-terminal domain-like"/>
    <property type="match status" value="1"/>
</dbReference>
<dbReference type="InterPro" id="IPR006091">
    <property type="entry name" value="Acyl-CoA_Oxase/DH_mid-dom"/>
</dbReference>
<gene>
    <name evidence="9" type="ORF">GCM10010383_42260</name>
</gene>
<feature type="domain" description="Acyl-CoA dehydrogenase/oxidase N-terminal" evidence="8">
    <location>
        <begin position="15"/>
        <end position="117"/>
    </location>
</feature>
<keyword evidence="4 5" id="KW-0274">FAD</keyword>
<dbReference type="Pfam" id="PF02771">
    <property type="entry name" value="Acyl-CoA_dh_N"/>
    <property type="match status" value="1"/>
</dbReference>
<dbReference type="SUPFAM" id="SSF56645">
    <property type="entry name" value="Acyl-CoA dehydrogenase NM domain-like"/>
    <property type="match status" value="1"/>
</dbReference>
<dbReference type="Proteomes" id="UP000617743">
    <property type="component" value="Unassembled WGS sequence"/>
</dbReference>
<dbReference type="PANTHER" id="PTHR43884:SF12">
    <property type="entry name" value="ISOVALERYL-COA DEHYDROGENASE, MITOCHONDRIAL-RELATED"/>
    <property type="match status" value="1"/>
</dbReference>
<accession>A0ABQ2XAK9</accession>
<evidence type="ECO:0000259" key="6">
    <source>
        <dbReference type="Pfam" id="PF00441"/>
    </source>
</evidence>
<dbReference type="InterPro" id="IPR013786">
    <property type="entry name" value="AcylCoA_DH/ox_N"/>
</dbReference>
<dbReference type="InterPro" id="IPR037069">
    <property type="entry name" value="AcylCoA_DH/ox_N_sf"/>
</dbReference>
<feature type="domain" description="Acyl-CoA oxidase/dehydrogenase middle" evidence="7">
    <location>
        <begin position="122"/>
        <end position="212"/>
    </location>
</feature>
<organism evidence="9 10">
    <name type="scientific">Streptomyces lomondensis</name>
    <dbReference type="NCBI Taxonomy" id="68229"/>
    <lineage>
        <taxon>Bacteria</taxon>
        <taxon>Bacillati</taxon>
        <taxon>Actinomycetota</taxon>
        <taxon>Actinomycetes</taxon>
        <taxon>Kitasatosporales</taxon>
        <taxon>Streptomycetaceae</taxon>
        <taxon>Streptomyces</taxon>
    </lineage>
</organism>
<keyword evidence="5" id="KW-0560">Oxidoreductase</keyword>
<evidence type="ECO:0000313" key="9">
    <source>
        <dbReference type="EMBL" id="GGX07586.1"/>
    </source>
</evidence>
<name>A0ABQ2XAK9_9ACTN</name>
<dbReference type="Gene3D" id="1.10.540.10">
    <property type="entry name" value="Acyl-CoA dehydrogenase/oxidase, N-terminal domain"/>
    <property type="match status" value="1"/>
</dbReference>
<comment type="caution">
    <text evidence="9">The sequence shown here is derived from an EMBL/GenBank/DDBJ whole genome shotgun (WGS) entry which is preliminary data.</text>
</comment>
<dbReference type="Pfam" id="PF02770">
    <property type="entry name" value="Acyl-CoA_dh_M"/>
    <property type="match status" value="1"/>
</dbReference>
<comment type="cofactor">
    <cofactor evidence="1 5">
        <name>FAD</name>
        <dbReference type="ChEBI" id="CHEBI:57692"/>
    </cofactor>
</comment>
<dbReference type="Gene3D" id="2.40.110.10">
    <property type="entry name" value="Butyryl-CoA Dehydrogenase, subunit A, domain 2"/>
    <property type="match status" value="1"/>
</dbReference>
<dbReference type="InterPro" id="IPR009100">
    <property type="entry name" value="AcylCoA_DH/oxidase_NM_dom_sf"/>
</dbReference>
<evidence type="ECO:0000259" key="7">
    <source>
        <dbReference type="Pfam" id="PF02770"/>
    </source>
</evidence>
<dbReference type="InterPro" id="IPR006089">
    <property type="entry name" value="Acyl-CoA_DH_CS"/>
</dbReference>
<keyword evidence="10" id="KW-1185">Reference proteome</keyword>
<dbReference type="InterPro" id="IPR009075">
    <property type="entry name" value="AcylCo_DH/oxidase_C"/>
</dbReference>
<evidence type="ECO:0000259" key="8">
    <source>
        <dbReference type="Pfam" id="PF02771"/>
    </source>
</evidence>
<sequence>MRQVSEEQTRDPVVRARLFAEHELADRAGEFDRTGRLPRDVIRKMADEGLLGAAVPKRWGGHGLDPLAYGELTESVGKACASTRALLTVHTSLVCETLAERASDRLKGKYLTDLATGRRIGCFALSEAEAGSDAASVTTRYVKKGDIFVLDGRKKWISFAGIADLLLVFANDNGVSSAFLVERDMPGVEIHPMSGFLGNRATHIAEVSFTDVEVPAENLVSGIGLGFGFVANTALFHGRYSIAWAGVAIAQAALEVMCAYATEREQFGTRIGSHQLVQKMVADAVTQVAAARELCRRAGRLRLERSTDAVMATNIAKYFSSTIAQQVTSDAVQVLGGNGCWDQYPAERLFREAKILEIIEGTSQLQQLMIADYGYKKFAVRSRGGEDEVL</sequence>
<dbReference type="EMBL" id="BMWC01000005">
    <property type="protein sequence ID" value="GGX07586.1"/>
    <property type="molecule type" value="Genomic_DNA"/>
</dbReference>
<dbReference type="PANTHER" id="PTHR43884">
    <property type="entry name" value="ACYL-COA DEHYDROGENASE"/>
    <property type="match status" value="1"/>
</dbReference>
<feature type="domain" description="Acyl-CoA dehydrogenase/oxidase C-terminal" evidence="6">
    <location>
        <begin position="230"/>
        <end position="372"/>
    </location>
</feature>
<dbReference type="Gene3D" id="1.20.140.10">
    <property type="entry name" value="Butyryl-CoA Dehydrogenase, subunit A, domain 3"/>
    <property type="match status" value="1"/>
</dbReference>
<dbReference type="InterPro" id="IPR046373">
    <property type="entry name" value="Acyl-CoA_Oxase/DH_mid-dom_sf"/>
</dbReference>
<evidence type="ECO:0000256" key="1">
    <source>
        <dbReference type="ARBA" id="ARBA00001974"/>
    </source>
</evidence>
<evidence type="ECO:0000256" key="3">
    <source>
        <dbReference type="ARBA" id="ARBA00022630"/>
    </source>
</evidence>
<evidence type="ECO:0000313" key="10">
    <source>
        <dbReference type="Proteomes" id="UP000617743"/>
    </source>
</evidence>
<reference evidence="10" key="1">
    <citation type="journal article" date="2019" name="Int. J. Syst. Evol. Microbiol.">
        <title>The Global Catalogue of Microorganisms (GCM) 10K type strain sequencing project: providing services to taxonomists for standard genome sequencing and annotation.</title>
        <authorList>
            <consortium name="The Broad Institute Genomics Platform"/>
            <consortium name="The Broad Institute Genome Sequencing Center for Infectious Disease"/>
            <person name="Wu L."/>
            <person name="Ma J."/>
        </authorList>
    </citation>
    <scope>NUCLEOTIDE SEQUENCE [LARGE SCALE GENOMIC DNA]</scope>
    <source>
        <strain evidence="10">JCM 4866</strain>
    </source>
</reference>
<dbReference type="PROSITE" id="PS00072">
    <property type="entry name" value="ACYL_COA_DH_1"/>
    <property type="match status" value="1"/>
</dbReference>
<evidence type="ECO:0000256" key="2">
    <source>
        <dbReference type="ARBA" id="ARBA00009347"/>
    </source>
</evidence>
<dbReference type="InterPro" id="IPR036250">
    <property type="entry name" value="AcylCo_DH-like_C"/>
</dbReference>
<evidence type="ECO:0000256" key="4">
    <source>
        <dbReference type="ARBA" id="ARBA00022827"/>
    </source>
</evidence>
<protein>
    <submittedName>
        <fullName evidence="9">Acyl-CoA dehydrogenase</fullName>
    </submittedName>
</protein>
<dbReference type="Pfam" id="PF00441">
    <property type="entry name" value="Acyl-CoA_dh_1"/>
    <property type="match status" value="1"/>
</dbReference>